<dbReference type="KEGG" id="aprs:BI364_07650"/>
<evidence type="ECO:0000313" key="2">
    <source>
        <dbReference type="Proteomes" id="UP000095401"/>
    </source>
</evidence>
<name>A0A1D8IN64_9GAMM</name>
<dbReference type="EMBL" id="CP017415">
    <property type="protein sequence ID" value="AOU97854.1"/>
    <property type="molecule type" value="Genomic_DNA"/>
</dbReference>
<sequence>MPMEIDDSALARKLRDWSTRPEIMAHNWAPRLFWRAAPDTPYGYPRVAPSELEVYFATLLGEPSEYRAQLDRTHAGRGAFLAANARRHELPLFSPHPASGDAG</sequence>
<organism evidence="1 2">
    <name type="scientific">Acidihalobacter yilgarnensis</name>
    <dbReference type="NCBI Taxonomy" id="2819280"/>
    <lineage>
        <taxon>Bacteria</taxon>
        <taxon>Pseudomonadati</taxon>
        <taxon>Pseudomonadota</taxon>
        <taxon>Gammaproteobacteria</taxon>
        <taxon>Chromatiales</taxon>
        <taxon>Ectothiorhodospiraceae</taxon>
        <taxon>Acidihalobacter</taxon>
    </lineage>
</organism>
<dbReference type="Proteomes" id="UP000095401">
    <property type="component" value="Chromosome"/>
</dbReference>
<accession>A0A1D8IN64</accession>
<dbReference type="AlphaFoldDB" id="A0A1D8IN64"/>
<proteinExistence type="predicted"/>
<keyword evidence="2" id="KW-1185">Reference proteome</keyword>
<gene>
    <name evidence="1" type="ORF">BI364_07650</name>
</gene>
<protein>
    <submittedName>
        <fullName evidence="1">Uncharacterized protein</fullName>
    </submittedName>
</protein>
<reference evidence="2" key="1">
    <citation type="submission" date="2016-09" db="EMBL/GenBank/DDBJ databases">
        <title>Acidihalobacter prosperus F5.</title>
        <authorList>
            <person name="Khaleque H.N."/>
            <person name="Ramsay J.P."/>
            <person name="Kaksonen A.H."/>
            <person name="Boxall N.J."/>
            <person name="Watkin E.L.J."/>
        </authorList>
    </citation>
    <scope>NUCLEOTIDE SEQUENCE [LARGE SCALE GENOMIC DNA]</scope>
    <source>
        <strain evidence="2">F5</strain>
    </source>
</reference>
<evidence type="ECO:0000313" key="1">
    <source>
        <dbReference type="EMBL" id="AOU97854.1"/>
    </source>
</evidence>